<dbReference type="PANTHER" id="PTHR10956:SF0">
    <property type="entry name" value="60S RIBOSOMAL PROTEIN L31"/>
    <property type="match status" value="1"/>
</dbReference>
<keyword evidence="5" id="KW-1185">Reference proteome</keyword>
<evidence type="ECO:0000256" key="3">
    <source>
        <dbReference type="ARBA" id="ARBA00023274"/>
    </source>
</evidence>
<comment type="similarity">
    <text evidence="1">Belongs to the eukaryotic ribosomal protein eL31 family.</text>
</comment>
<evidence type="ECO:0008006" key="6">
    <source>
        <dbReference type="Google" id="ProtNLM"/>
    </source>
</evidence>
<sequence length="152" mass="17473">MASSTTKQNKRSTLADVVTREYTIHLHKHVHGKGFKKRAPRAIKSIREFASKQMGTKDVRLDVNVNKAIWSHGIKNVPFRLRVRISRRRNDDEDAKEKLYSHVSYVPVASFKADFQLPLPARGWNAAFFFHLKIEPIPICDAHSSLRLRPSS</sequence>
<keyword evidence="3" id="KW-0687">Ribonucleoprotein</keyword>
<dbReference type="CDD" id="cd00463">
    <property type="entry name" value="Ribosomal_L31e"/>
    <property type="match status" value="1"/>
</dbReference>
<dbReference type="InterPro" id="IPR023621">
    <property type="entry name" value="Ribosomal_eL31_dom_sf"/>
</dbReference>
<dbReference type="GO" id="GO:0003735">
    <property type="term" value="F:structural constituent of ribosome"/>
    <property type="evidence" value="ECO:0007669"/>
    <property type="project" value="InterPro"/>
</dbReference>
<dbReference type="InterPro" id="IPR000054">
    <property type="entry name" value="Ribosomal_eL31"/>
</dbReference>
<comment type="caution">
    <text evidence="4">The sequence shown here is derived from an EMBL/GenBank/DDBJ whole genome shotgun (WGS) entry which is preliminary data.</text>
</comment>
<dbReference type="EMBL" id="JAEPRA010000001">
    <property type="protein sequence ID" value="KAG2188849.1"/>
    <property type="molecule type" value="Genomic_DNA"/>
</dbReference>
<dbReference type="Gene3D" id="3.10.440.10">
    <property type="match status" value="1"/>
</dbReference>
<keyword evidence="2" id="KW-0689">Ribosomal protein</keyword>
<dbReference type="GO" id="GO:0022625">
    <property type="term" value="C:cytosolic large ribosomal subunit"/>
    <property type="evidence" value="ECO:0007669"/>
    <property type="project" value="TreeGrafter"/>
</dbReference>
<dbReference type="GO" id="GO:0002181">
    <property type="term" value="P:cytoplasmic translation"/>
    <property type="evidence" value="ECO:0007669"/>
    <property type="project" value="TreeGrafter"/>
</dbReference>
<reference evidence="4" key="1">
    <citation type="submission" date="2020-12" db="EMBL/GenBank/DDBJ databases">
        <title>Metabolic potential, ecology and presence of endohyphal bacteria is reflected in genomic diversity of Mucoromycotina.</title>
        <authorList>
            <person name="Muszewska A."/>
            <person name="Okrasinska A."/>
            <person name="Steczkiewicz K."/>
            <person name="Drgas O."/>
            <person name="Orlowska M."/>
            <person name="Perlinska-Lenart U."/>
            <person name="Aleksandrzak-Piekarczyk T."/>
            <person name="Szatraj K."/>
            <person name="Zielenkiewicz U."/>
            <person name="Pilsyk S."/>
            <person name="Malc E."/>
            <person name="Mieczkowski P."/>
            <person name="Kruszewska J.S."/>
            <person name="Biernat P."/>
            <person name="Pawlowska J."/>
        </authorList>
    </citation>
    <scope>NUCLEOTIDE SEQUENCE</scope>
    <source>
        <strain evidence="4">WA0000051536</strain>
    </source>
</reference>
<protein>
    <recommendedName>
        <fullName evidence="6">60S ribosomal protein L31</fullName>
    </recommendedName>
</protein>
<gene>
    <name evidence="4" type="ORF">INT44_003989</name>
</gene>
<dbReference type="SUPFAM" id="SSF54575">
    <property type="entry name" value="Ribosomal protein L31e"/>
    <property type="match status" value="1"/>
</dbReference>
<dbReference type="Pfam" id="PF01198">
    <property type="entry name" value="Ribosomal_L31e"/>
    <property type="match status" value="1"/>
</dbReference>
<evidence type="ECO:0000256" key="1">
    <source>
        <dbReference type="ARBA" id="ARBA00010808"/>
    </source>
</evidence>
<dbReference type="SMART" id="SM01380">
    <property type="entry name" value="Ribosomal_L31e"/>
    <property type="match status" value="1"/>
</dbReference>
<evidence type="ECO:0000256" key="2">
    <source>
        <dbReference type="ARBA" id="ARBA00022980"/>
    </source>
</evidence>
<dbReference type="AlphaFoldDB" id="A0A8H7Q9E8"/>
<dbReference type="Proteomes" id="UP000612746">
    <property type="component" value="Unassembled WGS sequence"/>
</dbReference>
<dbReference type="PANTHER" id="PTHR10956">
    <property type="entry name" value="60S RIBOSOMAL PROTEIN L31"/>
    <property type="match status" value="1"/>
</dbReference>
<name>A0A8H7Q9E8_9FUNG</name>
<organism evidence="4 5">
    <name type="scientific">Umbelopsis vinacea</name>
    <dbReference type="NCBI Taxonomy" id="44442"/>
    <lineage>
        <taxon>Eukaryota</taxon>
        <taxon>Fungi</taxon>
        <taxon>Fungi incertae sedis</taxon>
        <taxon>Mucoromycota</taxon>
        <taxon>Mucoromycotina</taxon>
        <taxon>Umbelopsidomycetes</taxon>
        <taxon>Umbelopsidales</taxon>
        <taxon>Umbelopsidaceae</taxon>
        <taxon>Umbelopsis</taxon>
    </lineage>
</organism>
<proteinExistence type="inferred from homology"/>
<evidence type="ECO:0000313" key="4">
    <source>
        <dbReference type="EMBL" id="KAG2188849.1"/>
    </source>
</evidence>
<evidence type="ECO:0000313" key="5">
    <source>
        <dbReference type="Proteomes" id="UP000612746"/>
    </source>
</evidence>
<dbReference type="FunFam" id="3.10.440.10:FF:000001">
    <property type="entry name" value="60S ribosomal protein L31"/>
    <property type="match status" value="1"/>
</dbReference>
<accession>A0A8H7Q9E8</accession>
<dbReference type="OrthoDB" id="9739313at2759"/>